<proteinExistence type="predicted"/>
<accession>A0A835U3R8</accession>
<keyword evidence="4" id="KW-1185">Reference proteome</keyword>
<dbReference type="EMBL" id="JADCNL010000437">
    <property type="protein sequence ID" value="KAG0447728.1"/>
    <property type="molecule type" value="Genomic_DNA"/>
</dbReference>
<gene>
    <name evidence="3" type="ORF">HPP92_006524</name>
    <name evidence="2" type="ORF">HPP92_028208</name>
</gene>
<feature type="domain" description="Protein kinase" evidence="1">
    <location>
        <begin position="42"/>
        <end position="361"/>
    </location>
</feature>
<dbReference type="Gene3D" id="3.30.200.20">
    <property type="entry name" value="Phosphorylase Kinase, domain 1"/>
    <property type="match status" value="1"/>
</dbReference>
<dbReference type="InterPro" id="IPR000719">
    <property type="entry name" value="Prot_kinase_dom"/>
</dbReference>
<dbReference type="InterPro" id="IPR050823">
    <property type="entry name" value="Plant_Ser_Thr_Prot_Kinase"/>
</dbReference>
<dbReference type="Gene3D" id="1.10.510.10">
    <property type="entry name" value="Transferase(Phosphotransferase) domain 1"/>
    <property type="match status" value="1"/>
</dbReference>
<dbReference type="AlphaFoldDB" id="A0A835U3R8"/>
<dbReference type="PANTHER" id="PTHR45621">
    <property type="entry name" value="OS01G0588500 PROTEIN-RELATED"/>
    <property type="match status" value="1"/>
</dbReference>
<evidence type="ECO:0000313" key="4">
    <source>
        <dbReference type="Proteomes" id="UP000636800"/>
    </source>
</evidence>
<evidence type="ECO:0000259" key="1">
    <source>
        <dbReference type="PROSITE" id="PS50011"/>
    </source>
</evidence>
<reference evidence="4 5" key="1">
    <citation type="journal article" date="2020" name="Nat. Food">
        <title>A phased Vanilla planifolia genome enables genetic improvement of flavour and production.</title>
        <authorList>
            <person name="Hasing T."/>
            <person name="Tang H."/>
            <person name="Brym M."/>
            <person name="Khazi F."/>
            <person name="Huang T."/>
            <person name="Chambers A.H."/>
        </authorList>
    </citation>
    <scope>NUCLEOTIDE SEQUENCE [LARGE SCALE GENOMIC DNA]</scope>
    <source>
        <tissue evidence="2">Leaf</tissue>
    </source>
</reference>
<evidence type="ECO:0000313" key="5">
    <source>
        <dbReference type="Proteomes" id="UP000639772"/>
    </source>
</evidence>
<dbReference type="Pfam" id="PF07714">
    <property type="entry name" value="PK_Tyr_Ser-Thr"/>
    <property type="match status" value="1"/>
</dbReference>
<organism evidence="2 4">
    <name type="scientific">Vanilla planifolia</name>
    <name type="common">Vanilla</name>
    <dbReference type="NCBI Taxonomy" id="51239"/>
    <lineage>
        <taxon>Eukaryota</taxon>
        <taxon>Viridiplantae</taxon>
        <taxon>Streptophyta</taxon>
        <taxon>Embryophyta</taxon>
        <taxon>Tracheophyta</taxon>
        <taxon>Spermatophyta</taxon>
        <taxon>Magnoliopsida</taxon>
        <taxon>Liliopsida</taxon>
        <taxon>Asparagales</taxon>
        <taxon>Orchidaceae</taxon>
        <taxon>Vanilloideae</taxon>
        <taxon>Vanilleae</taxon>
        <taxon>Vanilla</taxon>
    </lineage>
</organism>
<dbReference type="OrthoDB" id="1915767at2759"/>
<evidence type="ECO:0000313" key="2">
    <source>
        <dbReference type="EMBL" id="KAG0447728.1"/>
    </source>
</evidence>
<sequence length="403" mass="44676">MGCLTAFKGKEETKFFYKESQINPFEEPKRELGYPLPLPCPLSSVKNKGSFRLGNANSSLLDSSPLPLPPSARGLHNFSLEVVSVASQHLCMSQETPAINKVFHIDDAMCWKKLGAMVTHLHPSTQALQEFLNQVNLIASLSHPQLCKVIGFNACEGSDKRMIVYEGLPYGSLDTILYGRSIVTSLDWKARMKIALNSAEGLAFLHEEGPFQAMYNEFSSACIQVNKDFSAKLSGYGCVGCNAEVEFSNHTVVTNLPEPLPRRLITPKSNVWSFGVILLELLTGRKSFDSKERDIVQQSKPFLADESRLSLIMDPHLQGRFPPRAAQIVADIALRCLHKDPSERPTMRTVVECLKNAHGIIYLCRFPLRLPNAINGNKIGRFSSLNDVTKPMPSATSLRSPLS</sequence>
<comment type="caution">
    <text evidence="2">The sequence shown here is derived from an EMBL/GenBank/DDBJ whole genome shotgun (WGS) entry which is preliminary data.</text>
</comment>
<dbReference type="SUPFAM" id="SSF56112">
    <property type="entry name" value="Protein kinase-like (PK-like)"/>
    <property type="match status" value="1"/>
</dbReference>
<dbReference type="GO" id="GO:0004672">
    <property type="term" value="F:protein kinase activity"/>
    <property type="evidence" value="ECO:0007669"/>
    <property type="project" value="InterPro"/>
</dbReference>
<dbReference type="EMBL" id="JADCNM010000003">
    <property type="protein sequence ID" value="KAG0489661.1"/>
    <property type="molecule type" value="Genomic_DNA"/>
</dbReference>
<dbReference type="GO" id="GO:0005524">
    <property type="term" value="F:ATP binding"/>
    <property type="evidence" value="ECO:0007669"/>
    <property type="project" value="InterPro"/>
</dbReference>
<protein>
    <recommendedName>
        <fullName evidence="1">Protein kinase domain-containing protein</fullName>
    </recommendedName>
</protein>
<evidence type="ECO:0000313" key="3">
    <source>
        <dbReference type="EMBL" id="KAG0489661.1"/>
    </source>
</evidence>
<dbReference type="PROSITE" id="PS50011">
    <property type="entry name" value="PROTEIN_KINASE_DOM"/>
    <property type="match status" value="1"/>
</dbReference>
<dbReference type="Proteomes" id="UP000639772">
    <property type="component" value="Chromosome 3"/>
</dbReference>
<dbReference type="Proteomes" id="UP000636800">
    <property type="component" value="Unassembled WGS sequence"/>
</dbReference>
<dbReference type="InterPro" id="IPR001245">
    <property type="entry name" value="Ser-Thr/Tyr_kinase_cat_dom"/>
</dbReference>
<name>A0A835U3R8_VANPL</name>
<dbReference type="InterPro" id="IPR011009">
    <property type="entry name" value="Kinase-like_dom_sf"/>
</dbReference>